<sequence>MAASTLVESISPDCPRSGRDVATPLTRTATHAQGRRVGVPRFRRPPGTHPRPGTATKQGEPVKKHTRVAVGIASATAAITLAATGTAYAAVPTDTSALRNAVNADEIMQQLEGLQQIADANGGTRASGTPGYDESIEFIQTQLEAVGYEVTVQPFEFNSFRELSDPVFQQVSPNPTDYVQGEDFFTAEYSGSGNVTAPLEAVDLVLPPGAAASTSNSGCEPEDFAGFTIGNIALVQRGTCDFSVKAHNAAEAGAAGVIIFNEGQEGRQETLNPTLGDQFSDDLPVIGTSFAIGNDLAALLEQGEVVIHLETETEIELDVPTANLIAETPTGRDDRVVMAGAHLDSVPDGPGINDNGSGSATLLETALQMAELDIAPRNTVRFAWWGAEEAGLVGSQFYVDSLSKKQAQQIQLYLNFDMIGSPNYGRFVYDGSGDAFGIKGPTGSGNIERVFEEYFASQELASEPTAFDGRSDYDAFITRGIPAGGLFTGAEDAKEADEVALYGGLSTFEGAPVSYDPCYHQACDSMDPIDDGADAELYEALNDAYDGALEWNGTITNVNQTGLEEMADATAHAILTFAMSTSSVSGTAKASPTAMEHGERMGAHFRR</sequence>
<keyword evidence="5" id="KW-1185">Reference proteome</keyword>
<reference evidence="4 5" key="1">
    <citation type="submission" date="2019-08" db="EMBL/GenBank/DDBJ databases">
        <authorList>
            <person name="Hu J."/>
        </authorList>
    </citation>
    <scope>NUCLEOTIDE SEQUENCE [LARGE SCALE GENOMIC DNA]</scope>
    <source>
        <strain evidence="4 5">NEAU-184</strain>
    </source>
</reference>
<feature type="region of interest" description="Disordered" evidence="1">
    <location>
        <begin position="586"/>
        <end position="607"/>
    </location>
</feature>
<feature type="domain" description="Peptidase M28" evidence="3">
    <location>
        <begin position="323"/>
        <end position="539"/>
    </location>
</feature>
<dbReference type="AlphaFoldDB" id="A0A5S4V2Y1"/>
<gene>
    <name evidence="4" type="ORF">FYC51_06640</name>
</gene>
<protein>
    <submittedName>
        <fullName evidence="4">M20/M25/M40 family metallo-hydrolase</fullName>
    </submittedName>
</protein>
<dbReference type="Gene3D" id="3.50.30.30">
    <property type="match status" value="1"/>
</dbReference>
<evidence type="ECO:0000259" key="2">
    <source>
        <dbReference type="Pfam" id="PF02225"/>
    </source>
</evidence>
<dbReference type="SUPFAM" id="SSF53187">
    <property type="entry name" value="Zn-dependent exopeptidases"/>
    <property type="match status" value="1"/>
</dbReference>
<feature type="compositionally biased region" description="Basic and acidic residues" evidence="1">
    <location>
        <begin position="596"/>
        <end position="607"/>
    </location>
</feature>
<dbReference type="InterPro" id="IPR007484">
    <property type="entry name" value="Peptidase_M28"/>
</dbReference>
<evidence type="ECO:0000256" key="1">
    <source>
        <dbReference type="SAM" id="MobiDB-lite"/>
    </source>
</evidence>
<dbReference type="GO" id="GO:0008235">
    <property type="term" value="F:metalloexopeptidase activity"/>
    <property type="evidence" value="ECO:0007669"/>
    <property type="project" value="InterPro"/>
</dbReference>
<dbReference type="Pfam" id="PF04389">
    <property type="entry name" value="Peptidase_M28"/>
    <property type="match status" value="1"/>
</dbReference>
<dbReference type="InterPro" id="IPR045175">
    <property type="entry name" value="M28_fam"/>
</dbReference>
<evidence type="ECO:0000259" key="3">
    <source>
        <dbReference type="Pfam" id="PF04389"/>
    </source>
</evidence>
<dbReference type="Pfam" id="PF02225">
    <property type="entry name" value="PA"/>
    <property type="match status" value="1"/>
</dbReference>
<evidence type="ECO:0000313" key="4">
    <source>
        <dbReference type="EMBL" id="TYL53352.1"/>
    </source>
</evidence>
<evidence type="ECO:0000313" key="5">
    <source>
        <dbReference type="Proteomes" id="UP000325243"/>
    </source>
</evidence>
<dbReference type="PANTHER" id="PTHR12147">
    <property type="entry name" value="METALLOPEPTIDASE M28 FAMILY MEMBER"/>
    <property type="match status" value="1"/>
</dbReference>
<dbReference type="GO" id="GO:0006508">
    <property type="term" value="P:proteolysis"/>
    <property type="evidence" value="ECO:0007669"/>
    <property type="project" value="InterPro"/>
</dbReference>
<accession>A0A5S4V2Y1</accession>
<feature type="domain" description="PA" evidence="2">
    <location>
        <begin position="204"/>
        <end position="296"/>
    </location>
</feature>
<organism evidence="4 5">
    <name type="scientific">Agromyces mariniharenae</name>
    <dbReference type="NCBI Taxonomy" id="2604423"/>
    <lineage>
        <taxon>Bacteria</taxon>
        <taxon>Bacillati</taxon>
        <taxon>Actinomycetota</taxon>
        <taxon>Actinomycetes</taxon>
        <taxon>Micrococcales</taxon>
        <taxon>Microbacteriaceae</taxon>
        <taxon>Agromyces</taxon>
    </lineage>
</organism>
<feature type="region of interest" description="Disordered" evidence="1">
    <location>
        <begin position="1"/>
        <end position="63"/>
    </location>
</feature>
<dbReference type="PANTHER" id="PTHR12147:SF26">
    <property type="entry name" value="PEPTIDASE M28 DOMAIN-CONTAINING PROTEIN"/>
    <property type="match status" value="1"/>
</dbReference>
<dbReference type="InterPro" id="IPR046450">
    <property type="entry name" value="PA_dom_sf"/>
</dbReference>
<dbReference type="EMBL" id="VSSB01000001">
    <property type="protein sequence ID" value="TYL53352.1"/>
    <property type="molecule type" value="Genomic_DNA"/>
</dbReference>
<comment type="caution">
    <text evidence="4">The sequence shown here is derived from an EMBL/GenBank/DDBJ whole genome shotgun (WGS) entry which is preliminary data.</text>
</comment>
<proteinExistence type="predicted"/>
<dbReference type="Gene3D" id="3.40.630.10">
    <property type="entry name" value="Zn peptidases"/>
    <property type="match status" value="1"/>
</dbReference>
<dbReference type="InterPro" id="IPR003137">
    <property type="entry name" value="PA_domain"/>
</dbReference>
<name>A0A5S4V2Y1_9MICO</name>
<dbReference type="SUPFAM" id="SSF52025">
    <property type="entry name" value="PA domain"/>
    <property type="match status" value="1"/>
</dbReference>
<dbReference type="Proteomes" id="UP000325243">
    <property type="component" value="Unassembled WGS sequence"/>
</dbReference>
<keyword evidence="4" id="KW-0378">Hydrolase</keyword>